<evidence type="ECO:0000256" key="5">
    <source>
        <dbReference type="ARBA" id="ARBA00023004"/>
    </source>
</evidence>
<comment type="cofactor">
    <cofactor evidence="1">
        <name>[4Fe-4S] cluster</name>
        <dbReference type="ChEBI" id="CHEBI:49883"/>
    </cofactor>
</comment>
<dbReference type="SFLD" id="SFLDG01067">
    <property type="entry name" value="SPASM/twitch_domain_containing"/>
    <property type="match status" value="1"/>
</dbReference>
<keyword evidence="8" id="KW-0560">Oxidoreductase</keyword>
<organism evidence="8 9">
    <name type="scientific">Ruminiclostridium hungatei</name>
    <name type="common">Clostridium hungatei</name>
    <dbReference type="NCBI Taxonomy" id="48256"/>
    <lineage>
        <taxon>Bacteria</taxon>
        <taxon>Bacillati</taxon>
        <taxon>Bacillota</taxon>
        <taxon>Clostridia</taxon>
        <taxon>Eubacteriales</taxon>
        <taxon>Oscillospiraceae</taxon>
        <taxon>Ruminiclostridium</taxon>
    </lineage>
</organism>
<dbReference type="OrthoDB" id="9782387at2"/>
<dbReference type="InterPro" id="IPR007197">
    <property type="entry name" value="rSAM"/>
</dbReference>
<gene>
    <name evidence="8" type="primary">pflA_1</name>
    <name evidence="8" type="ORF">CLHUN_03660</name>
</gene>
<dbReference type="AlphaFoldDB" id="A0A1V4SQ38"/>
<dbReference type="GO" id="GO:0043365">
    <property type="term" value="F:[formate-C-acetyltransferase]-activating enzyme activity"/>
    <property type="evidence" value="ECO:0007669"/>
    <property type="project" value="UniProtKB-EC"/>
</dbReference>
<reference evidence="8 9" key="1">
    <citation type="submission" date="2017-03" db="EMBL/GenBank/DDBJ databases">
        <title>Genome sequence of Clostridium hungatei DSM 14427.</title>
        <authorList>
            <person name="Poehlein A."/>
            <person name="Daniel R."/>
        </authorList>
    </citation>
    <scope>NUCLEOTIDE SEQUENCE [LARGE SCALE GENOMIC DNA]</scope>
    <source>
        <strain evidence="8 9">DSM 14427</strain>
    </source>
</reference>
<keyword evidence="8" id="KW-0456">Lyase</keyword>
<dbReference type="CDD" id="cd01335">
    <property type="entry name" value="Radical_SAM"/>
    <property type="match status" value="1"/>
</dbReference>
<evidence type="ECO:0000256" key="3">
    <source>
        <dbReference type="ARBA" id="ARBA00022691"/>
    </source>
</evidence>
<dbReference type="SFLD" id="SFLDS00029">
    <property type="entry name" value="Radical_SAM"/>
    <property type="match status" value="1"/>
</dbReference>
<dbReference type="STRING" id="48256.CLHUN_03660"/>
<evidence type="ECO:0000256" key="2">
    <source>
        <dbReference type="ARBA" id="ARBA00022485"/>
    </source>
</evidence>
<evidence type="ECO:0000313" key="9">
    <source>
        <dbReference type="Proteomes" id="UP000191554"/>
    </source>
</evidence>
<evidence type="ECO:0000259" key="7">
    <source>
        <dbReference type="PROSITE" id="PS51918"/>
    </source>
</evidence>
<dbReference type="SUPFAM" id="SSF102114">
    <property type="entry name" value="Radical SAM enzymes"/>
    <property type="match status" value="1"/>
</dbReference>
<dbReference type="Proteomes" id="UP000191554">
    <property type="component" value="Unassembled WGS sequence"/>
</dbReference>
<keyword evidence="8" id="KW-0670">Pyruvate</keyword>
<name>A0A1V4SQ38_RUMHU</name>
<feature type="domain" description="Radical SAM core" evidence="7">
    <location>
        <begin position="12"/>
        <end position="229"/>
    </location>
</feature>
<dbReference type="PROSITE" id="PS51918">
    <property type="entry name" value="RADICAL_SAM"/>
    <property type="match status" value="1"/>
</dbReference>
<keyword evidence="2" id="KW-0004">4Fe-4S</keyword>
<evidence type="ECO:0000256" key="6">
    <source>
        <dbReference type="ARBA" id="ARBA00023014"/>
    </source>
</evidence>
<comment type="caution">
    <text evidence="8">The sequence shown here is derived from an EMBL/GenBank/DDBJ whole genome shotgun (WGS) entry which is preliminary data.</text>
</comment>
<proteinExistence type="predicted"/>
<dbReference type="SFLD" id="SFLDG01094">
    <property type="entry name" value="Uncharacterised_Radical_SAM_Su"/>
    <property type="match status" value="1"/>
</dbReference>
<dbReference type="EC" id="1.97.1.4" evidence="8"/>
<sequence length="229" mass="25767">MIISGMVKSSLVDYPGMVSCVLFVPGCNYDCFYCHNRSLLDGTHQILPAEYVEDFLQKRAGLLDAVVITGGEPTLQKGLLPFIKSIKRLGYRIKLDTNGSSPSVVADLLENDVCDYFAVDYKAPAARYEEICGSNSPAGTVLETIRLLLKSDSCFEVRTTVIPQLQEKDLLHMAQELPAVPRYVLNRYRIPDKHKESDRLRIMGKPYSQEEINSFVTLMKKYQPNMAGY</sequence>
<dbReference type="NCBIfam" id="TIGR02495">
    <property type="entry name" value="NrdG2"/>
    <property type="match status" value="1"/>
</dbReference>
<keyword evidence="3" id="KW-0949">S-adenosyl-L-methionine</keyword>
<dbReference type="InterPro" id="IPR034457">
    <property type="entry name" value="Organic_radical-activating"/>
</dbReference>
<dbReference type="InterPro" id="IPR013785">
    <property type="entry name" value="Aldolase_TIM"/>
</dbReference>
<evidence type="ECO:0000256" key="1">
    <source>
        <dbReference type="ARBA" id="ARBA00001966"/>
    </source>
</evidence>
<evidence type="ECO:0000256" key="4">
    <source>
        <dbReference type="ARBA" id="ARBA00022723"/>
    </source>
</evidence>
<dbReference type="RefSeq" id="WP_080062858.1">
    <property type="nucleotide sequence ID" value="NZ_MZGX01000002.1"/>
</dbReference>
<dbReference type="Gene3D" id="3.20.20.70">
    <property type="entry name" value="Aldolase class I"/>
    <property type="match status" value="1"/>
</dbReference>
<dbReference type="InterPro" id="IPR058240">
    <property type="entry name" value="rSAM_sf"/>
</dbReference>
<evidence type="ECO:0000313" key="8">
    <source>
        <dbReference type="EMBL" id="OPX45893.1"/>
    </source>
</evidence>
<dbReference type="EMBL" id="MZGX01000002">
    <property type="protein sequence ID" value="OPX45893.1"/>
    <property type="molecule type" value="Genomic_DNA"/>
</dbReference>
<dbReference type="Pfam" id="PF04055">
    <property type="entry name" value="Radical_SAM"/>
    <property type="match status" value="1"/>
</dbReference>
<accession>A0A1V4SQ38</accession>
<dbReference type="GO" id="GO:0016829">
    <property type="term" value="F:lyase activity"/>
    <property type="evidence" value="ECO:0007669"/>
    <property type="project" value="UniProtKB-KW"/>
</dbReference>
<keyword evidence="9" id="KW-1185">Reference proteome</keyword>
<protein>
    <submittedName>
        <fullName evidence="8">Pyruvate formate-lyase 1-activating enzyme</fullName>
        <ecNumber evidence="8">1.97.1.4</ecNumber>
    </submittedName>
</protein>
<dbReference type="GO" id="GO:0051539">
    <property type="term" value="F:4 iron, 4 sulfur cluster binding"/>
    <property type="evidence" value="ECO:0007669"/>
    <property type="project" value="UniProtKB-KW"/>
</dbReference>
<dbReference type="PANTHER" id="PTHR30352:SF13">
    <property type="entry name" value="GLYCYL-RADICAL ENZYME ACTIVATING ENZYME YJJW-RELATED"/>
    <property type="match status" value="1"/>
</dbReference>
<keyword evidence="5" id="KW-0408">Iron</keyword>
<keyword evidence="4" id="KW-0479">Metal-binding</keyword>
<keyword evidence="6" id="KW-0411">Iron-sulfur</keyword>
<dbReference type="PANTHER" id="PTHR30352">
    <property type="entry name" value="PYRUVATE FORMATE-LYASE-ACTIVATING ENZYME"/>
    <property type="match status" value="1"/>
</dbReference>
<dbReference type="InterPro" id="IPR012840">
    <property type="entry name" value="NrdG2"/>
</dbReference>
<dbReference type="GO" id="GO:0046872">
    <property type="term" value="F:metal ion binding"/>
    <property type="evidence" value="ECO:0007669"/>
    <property type="project" value="UniProtKB-KW"/>
</dbReference>